<dbReference type="FunFam" id="3.40.50.2000:FF:000009">
    <property type="entry name" value="Sterol 3-beta-glucosyltransferase UGT80A2"/>
    <property type="match status" value="1"/>
</dbReference>
<comment type="caution">
    <text evidence="3">The sequence shown here is derived from an EMBL/GenBank/DDBJ whole genome shotgun (WGS) entry which is preliminary data.</text>
</comment>
<dbReference type="Pfam" id="PF06722">
    <property type="entry name" value="EryCIII-like_C"/>
    <property type="match status" value="1"/>
</dbReference>
<dbReference type="GO" id="GO:0016758">
    <property type="term" value="F:hexosyltransferase activity"/>
    <property type="evidence" value="ECO:0007669"/>
    <property type="project" value="InterPro"/>
</dbReference>
<dbReference type="AlphaFoldDB" id="A0A1X1YIF0"/>
<dbReference type="InterPro" id="IPR010610">
    <property type="entry name" value="EryCIII-like_C"/>
</dbReference>
<organism evidence="3 4">
    <name type="scientific">Mycobacterium kyorinense</name>
    <dbReference type="NCBI Taxonomy" id="487514"/>
    <lineage>
        <taxon>Bacteria</taxon>
        <taxon>Bacillati</taxon>
        <taxon>Actinomycetota</taxon>
        <taxon>Actinomycetes</taxon>
        <taxon>Mycobacteriales</taxon>
        <taxon>Mycobacteriaceae</taxon>
        <taxon>Mycobacterium</taxon>
    </lineage>
</organism>
<dbReference type="RefSeq" id="WP_045385377.1">
    <property type="nucleotide sequence ID" value="NZ_BBKA01000175.1"/>
</dbReference>
<reference evidence="3 4" key="1">
    <citation type="submission" date="2016-01" db="EMBL/GenBank/DDBJ databases">
        <title>The new phylogeny of the genus Mycobacterium.</title>
        <authorList>
            <person name="Tarcisio F."/>
            <person name="Conor M."/>
            <person name="Antonella G."/>
            <person name="Elisabetta G."/>
            <person name="Giulia F.S."/>
            <person name="Sara T."/>
            <person name="Anna F."/>
            <person name="Clotilde B."/>
            <person name="Roberto B."/>
            <person name="Veronica D.S."/>
            <person name="Fabio R."/>
            <person name="Monica P."/>
            <person name="Olivier J."/>
            <person name="Enrico T."/>
            <person name="Nicola S."/>
        </authorList>
    </citation>
    <scope>NUCLEOTIDE SEQUENCE [LARGE SCALE GENOMIC DNA]</scope>
    <source>
        <strain evidence="3 4">DSM 45166</strain>
    </source>
</reference>
<keyword evidence="4" id="KW-1185">Reference proteome</keyword>
<accession>A0A1X1YIF0</accession>
<dbReference type="OrthoDB" id="3253247at2"/>
<protein>
    <submittedName>
        <fullName evidence="3">Glycosyl transferase family 1</fullName>
    </submittedName>
</protein>
<dbReference type="CDD" id="cd03784">
    <property type="entry name" value="GT1_Gtf-like"/>
    <property type="match status" value="1"/>
</dbReference>
<dbReference type="SUPFAM" id="SSF53756">
    <property type="entry name" value="UDP-Glycosyltransferase/glycogen phosphorylase"/>
    <property type="match status" value="1"/>
</dbReference>
<evidence type="ECO:0000313" key="4">
    <source>
        <dbReference type="Proteomes" id="UP000193487"/>
    </source>
</evidence>
<proteinExistence type="predicted"/>
<dbReference type="GO" id="GO:0008194">
    <property type="term" value="F:UDP-glycosyltransferase activity"/>
    <property type="evidence" value="ECO:0007669"/>
    <property type="project" value="InterPro"/>
</dbReference>
<dbReference type="PANTHER" id="PTHR48050:SF13">
    <property type="entry name" value="STEROL 3-BETA-GLUCOSYLTRANSFERASE UGT80A2"/>
    <property type="match status" value="1"/>
</dbReference>
<feature type="domain" description="Glycosyltransferase family 28 N-terminal" evidence="1">
    <location>
        <begin position="4"/>
        <end position="88"/>
    </location>
</feature>
<dbReference type="Pfam" id="PF03033">
    <property type="entry name" value="Glyco_transf_28"/>
    <property type="match status" value="1"/>
</dbReference>
<keyword evidence="3" id="KW-0808">Transferase</keyword>
<dbReference type="Gene3D" id="3.40.50.2000">
    <property type="entry name" value="Glycogen Phosphorylase B"/>
    <property type="match status" value="2"/>
</dbReference>
<gene>
    <name evidence="3" type="ORF">AWC14_19745</name>
</gene>
<evidence type="ECO:0000259" key="1">
    <source>
        <dbReference type="Pfam" id="PF03033"/>
    </source>
</evidence>
<evidence type="ECO:0000313" key="3">
    <source>
        <dbReference type="EMBL" id="ORW10805.1"/>
    </source>
</evidence>
<dbReference type="EMBL" id="LQPE01000012">
    <property type="protein sequence ID" value="ORW10805.1"/>
    <property type="molecule type" value="Genomic_DNA"/>
</dbReference>
<dbReference type="InterPro" id="IPR002213">
    <property type="entry name" value="UDP_glucos_trans"/>
</dbReference>
<feature type="domain" description="Erythromycin biosynthesis protein CIII-like C-terminal" evidence="2">
    <location>
        <begin position="291"/>
        <end position="398"/>
    </location>
</feature>
<dbReference type="Proteomes" id="UP000193487">
    <property type="component" value="Unassembled WGS sequence"/>
</dbReference>
<dbReference type="InterPro" id="IPR050426">
    <property type="entry name" value="Glycosyltransferase_28"/>
</dbReference>
<dbReference type="GO" id="GO:0005975">
    <property type="term" value="P:carbohydrate metabolic process"/>
    <property type="evidence" value="ECO:0007669"/>
    <property type="project" value="InterPro"/>
</dbReference>
<name>A0A1X1YIF0_9MYCO</name>
<sequence length="425" mass="46036">MKFALAFYGTRGDVEPGVAVGRELLRRGHDVRLAVPPELVGFAESAGVAAVAYGPDARMWQNLHRDFLTCLFRTPWRRHDLRRLWREDRRLLAQCWDETSATLRSLAAGADLVFTSVIGEESAANVAEYYGIPLATLHAFPLRPNGQLAAIPAPLARSAMRLSERLGRSLTKKLEDAQRRELGLPKASGLPSRRISERGVLEIQAYDEACFPGLADEWARFDGRRPFVGTLTLEMTTDADDDVASWIAAGTPPIFFGFGSTPAKSPAETIAMIGAACEQLGERALVCAGGTDFSEVPDAGHVKVVGEMNYAAAFPACRAVVHHGGTGTTAAGLRAGVPTLILSTWGDQTIWGAVVKRLKVGTTRRFSSTTQDSLVADLRRILDPAYVARAREIATRMTKADHSVAATADLVENFAARKVKGRNPQ</sequence>
<evidence type="ECO:0000259" key="2">
    <source>
        <dbReference type="Pfam" id="PF06722"/>
    </source>
</evidence>
<dbReference type="InterPro" id="IPR004276">
    <property type="entry name" value="GlycoTrans_28_N"/>
</dbReference>
<dbReference type="PANTHER" id="PTHR48050">
    <property type="entry name" value="STEROL 3-BETA-GLUCOSYLTRANSFERASE"/>
    <property type="match status" value="1"/>
</dbReference>
<dbReference type="GO" id="GO:0033072">
    <property type="term" value="P:vancomycin biosynthetic process"/>
    <property type="evidence" value="ECO:0007669"/>
    <property type="project" value="UniProtKB-ARBA"/>
</dbReference>